<dbReference type="PROSITE" id="PS00665">
    <property type="entry name" value="DHDPS_1"/>
    <property type="match status" value="1"/>
</dbReference>
<dbReference type="GO" id="GO:0005829">
    <property type="term" value="C:cytosol"/>
    <property type="evidence" value="ECO:0007669"/>
    <property type="project" value="TreeGrafter"/>
</dbReference>
<evidence type="ECO:0000256" key="15">
    <source>
        <dbReference type="PIRSR" id="PIRSR001365-2"/>
    </source>
</evidence>
<dbReference type="SUPFAM" id="SSF51569">
    <property type="entry name" value="Aldolase"/>
    <property type="match status" value="1"/>
</dbReference>
<evidence type="ECO:0000256" key="2">
    <source>
        <dbReference type="ARBA" id="ARBA00005120"/>
    </source>
</evidence>
<feature type="active site" description="Schiff-base intermediate with substrate" evidence="12 14">
    <location>
        <position position="163"/>
    </location>
</feature>
<keyword evidence="9 12" id="KW-0456">Lyase</keyword>
<comment type="similarity">
    <text evidence="3 12 13">Belongs to the DapA family.</text>
</comment>
<comment type="function">
    <text evidence="1 12">Catalyzes the condensation of (S)-aspartate-beta-semialdehyde [(S)-ASA] and pyruvate to 4-hydroxy-tetrahydrodipicolinate (HTPA).</text>
</comment>
<dbReference type="PROSITE" id="PS00666">
    <property type="entry name" value="DHDPS_2"/>
    <property type="match status" value="1"/>
</dbReference>
<feature type="binding site" evidence="12 15">
    <location>
        <position position="47"/>
    </location>
    <ligand>
        <name>pyruvate</name>
        <dbReference type="ChEBI" id="CHEBI:15361"/>
    </ligand>
</feature>
<evidence type="ECO:0000256" key="1">
    <source>
        <dbReference type="ARBA" id="ARBA00003294"/>
    </source>
</evidence>
<dbReference type="GO" id="GO:0008840">
    <property type="term" value="F:4-hydroxy-tetrahydrodipicolinate synthase activity"/>
    <property type="evidence" value="ECO:0007669"/>
    <property type="project" value="UniProtKB-UniRule"/>
</dbReference>
<evidence type="ECO:0000256" key="5">
    <source>
        <dbReference type="ARBA" id="ARBA00022490"/>
    </source>
</evidence>
<accession>A0A9X2SM51</accession>
<evidence type="ECO:0000256" key="4">
    <source>
        <dbReference type="ARBA" id="ARBA00012086"/>
    </source>
</evidence>
<dbReference type="InterPro" id="IPR002220">
    <property type="entry name" value="DapA-like"/>
</dbReference>
<dbReference type="InterPro" id="IPR013785">
    <property type="entry name" value="Aldolase_TIM"/>
</dbReference>
<evidence type="ECO:0000313" key="17">
    <source>
        <dbReference type="Proteomes" id="UP001144096"/>
    </source>
</evidence>
<comment type="pathway">
    <text evidence="2 12">Amino-acid biosynthesis; L-lysine biosynthesis via DAP pathway; (S)-tetrahydrodipicolinate from L-aspartate: step 3/4.</text>
</comment>
<dbReference type="GO" id="GO:0009089">
    <property type="term" value="P:lysine biosynthetic process via diaminopimelate"/>
    <property type="evidence" value="ECO:0007669"/>
    <property type="project" value="UniProtKB-UniRule"/>
</dbReference>
<evidence type="ECO:0000256" key="11">
    <source>
        <dbReference type="ARBA" id="ARBA00047836"/>
    </source>
</evidence>
<name>A0A9X2SM51_9PSEU</name>
<proteinExistence type="inferred from homology"/>
<comment type="catalytic activity">
    <reaction evidence="11 12">
        <text>L-aspartate 4-semialdehyde + pyruvate = (2S,4S)-4-hydroxy-2,3,4,5-tetrahydrodipicolinate + H2O + H(+)</text>
        <dbReference type="Rhea" id="RHEA:34171"/>
        <dbReference type="ChEBI" id="CHEBI:15361"/>
        <dbReference type="ChEBI" id="CHEBI:15377"/>
        <dbReference type="ChEBI" id="CHEBI:15378"/>
        <dbReference type="ChEBI" id="CHEBI:67139"/>
        <dbReference type="ChEBI" id="CHEBI:537519"/>
        <dbReference type="EC" id="4.3.3.7"/>
    </reaction>
</comment>
<evidence type="ECO:0000313" key="16">
    <source>
        <dbReference type="EMBL" id="MCR6485576.1"/>
    </source>
</evidence>
<comment type="subcellular location">
    <subcellularLocation>
        <location evidence="12">Cytoplasm</location>
    </subcellularLocation>
</comment>
<evidence type="ECO:0000256" key="3">
    <source>
        <dbReference type="ARBA" id="ARBA00007592"/>
    </source>
</evidence>
<dbReference type="CDD" id="cd00950">
    <property type="entry name" value="DHDPS"/>
    <property type="match status" value="1"/>
</dbReference>
<keyword evidence="10 12" id="KW-0704">Schiff base</keyword>
<protein>
    <recommendedName>
        <fullName evidence="4 12">4-hydroxy-tetrahydrodipicolinate synthase</fullName>
        <shortName evidence="12">HTPA synthase</shortName>
        <ecNumber evidence="4 12">4.3.3.7</ecNumber>
    </recommendedName>
</protein>
<keyword evidence="8 12" id="KW-0457">Lysine biosynthesis</keyword>
<evidence type="ECO:0000256" key="10">
    <source>
        <dbReference type="ARBA" id="ARBA00023270"/>
    </source>
</evidence>
<dbReference type="HAMAP" id="MF_00418">
    <property type="entry name" value="DapA"/>
    <property type="match status" value="1"/>
</dbReference>
<evidence type="ECO:0000256" key="14">
    <source>
        <dbReference type="PIRSR" id="PIRSR001365-1"/>
    </source>
</evidence>
<comment type="caution">
    <text evidence="16">The sequence shown here is derived from an EMBL/GenBank/DDBJ whole genome shotgun (WGS) entry which is preliminary data.</text>
</comment>
<evidence type="ECO:0000256" key="6">
    <source>
        <dbReference type="ARBA" id="ARBA00022605"/>
    </source>
</evidence>
<comment type="caution">
    <text evidence="12">Was originally thought to be a dihydrodipicolinate synthase (DHDPS), catalyzing the condensation of (S)-aspartate-beta-semialdehyde [(S)-ASA] and pyruvate to dihydrodipicolinate (DHDP). However, it was shown in E.coli that the product of the enzymatic reaction is not dihydrodipicolinate but in fact (4S)-4-hydroxy-2,3,4,5-tetrahydro-(2S)-dipicolinic acid (HTPA), and that the consecutive dehydration reaction leading to DHDP is not spontaneous but catalyzed by DapB.</text>
</comment>
<dbReference type="NCBIfam" id="TIGR00674">
    <property type="entry name" value="dapA"/>
    <property type="match status" value="1"/>
</dbReference>
<organism evidence="16 17">
    <name type="scientific">Amycolatopsis iheyensis</name>
    <dbReference type="NCBI Taxonomy" id="2945988"/>
    <lineage>
        <taxon>Bacteria</taxon>
        <taxon>Bacillati</taxon>
        <taxon>Actinomycetota</taxon>
        <taxon>Actinomycetes</taxon>
        <taxon>Pseudonocardiales</taxon>
        <taxon>Pseudonocardiaceae</taxon>
        <taxon>Amycolatopsis</taxon>
    </lineage>
</organism>
<gene>
    <name evidence="12 16" type="primary">dapA</name>
    <name evidence="16" type="ORF">M8542_22375</name>
</gene>
<sequence>MTEFGANLVAMVTPMEPGGALSEPGLANLVDHLLATGCDGLVVGGTTGESPTLTESEAAGLVGSVVTRVAGRARVIAGVGTYDTAASVRRAREAEAAGADGLLVVCPYYSRPTQAGVIAHCVAVADATELPVMLYDVPARAGLAMTPETLAELAGHPRIRAVKDAKGDLFEAMTVMAGTSLAYYCGIDELNLPYLACGAAGLVSVVANVAADRTAALIGAVRRGDLETAREIQTALLPLTESIMRCGPGTTAAKAALAERGIIPHAAVRLPLIESAA</sequence>
<keyword evidence="6 12" id="KW-0028">Amino-acid biosynthesis</keyword>
<dbReference type="Pfam" id="PF00701">
    <property type="entry name" value="DHDPS"/>
    <property type="match status" value="1"/>
</dbReference>
<dbReference type="InterPro" id="IPR020624">
    <property type="entry name" value="Schiff_base-form_aldolases_CS"/>
</dbReference>
<dbReference type="SMART" id="SM01130">
    <property type="entry name" value="DHDPS"/>
    <property type="match status" value="1"/>
</dbReference>
<evidence type="ECO:0000256" key="13">
    <source>
        <dbReference type="PIRNR" id="PIRNR001365"/>
    </source>
</evidence>
<feature type="site" description="Part of a proton relay during catalysis" evidence="12">
    <location>
        <position position="109"/>
    </location>
</feature>
<dbReference type="AlphaFoldDB" id="A0A9X2SM51"/>
<keyword evidence="7 12" id="KW-0220">Diaminopimelate biosynthesis</keyword>
<reference evidence="16" key="1">
    <citation type="submission" date="2022-06" db="EMBL/GenBank/DDBJ databases">
        <title>Amycolatopsis iheyaensis sp. nov., a new species of the genus Amycolatopsis isolated from soil in Iheya island, Japan.</title>
        <authorList>
            <person name="Ngamcharungchit C."/>
            <person name="Kanto H."/>
            <person name="Take A."/>
            <person name="Intra B."/>
            <person name="Matsumoto A."/>
            <person name="Panbangred W."/>
            <person name="Inahashi Y."/>
        </authorList>
    </citation>
    <scope>NUCLEOTIDE SEQUENCE</scope>
    <source>
        <strain evidence="16">OK19-0408</strain>
    </source>
</reference>
<dbReference type="InterPro" id="IPR020625">
    <property type="entry name" value="Schiff_base-form_aldolases_AS"/>
</dbReference>
<keyword evidence="5 12" id="KW-0963">Cytoplasm</keyword>
<dbReference type="EC" id="4.3.3.7" evidence="4 12"/>
<dbReference type="PANTHER" id="PTHR12128">
    <property type="entry name" value="DIHYDRODIPICOLINATE SYNTHASE"/>
    <property type="match status" value="1"/>
</dbReference>
<keyword evidence="17" id="KW-1185">Reference proteome</keyword>
<feature type="binding site" evidence="12 15">
    <location>
        <position position="203"/>
    </location>
    <ligand>
        <name>pyruvate</name>
        <dbReference type="ChEBI" id="CHEBI:15361"/>
    </ligand>
</feature>
<dbReference type="PIRSF" id="PIRSF001365">
    <property type="entry name" value="DHDPS"/>
    <property type="match status" value="1"/>
</dbReference>
<dbReference type="PRINTS" id="PR00146">
    <property type="entry name" value="DHPICSNTHASE"/>
</dbReference>
<feature type="active site" description="Proton donor/acceptor" evidence="12 14">
    <location>
        <position position="135"/>
    </location>
</feature>
<feature type="site" description="Part of a proton relay during catalysis" evidence="12">
    <location>
        <position position="46"/>
    </location>
</feature>
<dbReference type="EMBL" id="JAMXQV010000012">
    <property type="protein sequence ID" value="MCR6485576.1"/>
    <property type="molecule type" value="Genomic_DNA"/>
</dbReference>
<dbReference type="Gene3D" id="3.20.20.70">
    <property type="entry name" value="Aldolase class I"/>
    <property type="match status" value="1"/>
</dbReference>
<evidence type="ECO:0000256" key="8">
    <source>
        <dbReference type="ARBA" id="ARBA00023154"/>
    </source>
</evidence>
<evidence type="ECO:0000256" key="7">
    <source>
        <dbReference type="ARBA" id="ARBA00022915"/>
    </source>
</evidence>
<dbReference type="PANTHER" id="PTHR12128:SF66">
    <property type="entry name" value="4-HYDROXY-2-OXOGLUTARATE ALDOLASE, MITOCHONDRIAL"/>
    <property type="match status" value="1"/>
</dbReference>
<evidence type="ECO:0000256" key="9">
    <source>
        <dbReference type="ARBA" id="ARBA00023239"/>
    </source>
</evidence>
<dbReference type="GO" id="GO:0019877">
    <property type="term" value="P:diaminopimelate biosynthetic process"/>
    <property type="evidence" value="ECO:0007669"/>
    <property type="project" value="UniProtKB-UniRule"/>
</dbReference>
<dbReference type="Proteomes" id="UP001144096">
    <property type="component" value="Unassembled WGS sequence"/>
</dbReference>
<evidence type="ECO:0000256" key="12">
    <source>
        <dbReference type="HAMAP-Rule" id="MF_00418"/>
    </source>
</evidence>
<dbReference type="RefSeq" id="WP_257922170.1">
    <property type="nucleotide sequence ID" value="NZ_JAMXQV010000012.1"/>
</dbReference>
<dbReference type="InterPro" id="IPR005263">
    <property type="entry name" value="DapA"/>
</dbReference>
<comment type="subunit">
    <text evidence="12">Homotetramer; dimer of dimers.</text>
</comment>